<dbReference type="SUPFAM" id="SSF51430">
    <property type="entry name" value="NAD(P)-linked oxidoreductase"/>
    <property type="match status" value="1"/>
</dbReference>
<evidence type="ECO:0000313" key="2">
    <source>
        <dbReference type="EMBL" id="MDF0600177.1"/>
    </source>
</evidence>
<organism evidence="2 3">
    <name type="scientific">Psychromarinibacter sediminicola</name>
    <dbReference type="NCBI Taxonomy" id="3033385"/>
    <lineage>
        <taxon>Bacteria</taxon>
        <taxon>Pseudomonadati</taxon>
        <taxon>Pseudomonadota</taxon>
        <taxon>Alphaproteobacteria</taxon>
        <taxon>Rhodobacterales</taxon>
        <taxon>Paracoccaceae</taxon>
        <taxon>Psychromarinibacter</taxon>
    </lineage>
</organism>
<proteinExistence type="predicted"/>
<name>A0AAE3NQD8_9RHOB</name>
<dbReference type="PANTHER" id="PTHR43638:SF3">
    <property type="entry name" value="ALDEHYDE REDUCTASE"/>
    <property type="match status" value="1"/>
</dbReference>
<evidence type="ECO:0000313" key="3">
    <source>
        <dbReference type="Proteomes" id="UP001220964"/>
    </source>
</evidence>
<dbReference type="CDD" id="cd19095">
    <property type="entry name" value="AKR_PA4992-like"/>
    <property type="match status" value="1"/>
</dbReference>
<dbReference type="EMBL" id="JARGYC010000009">
    <property type="protein sequence ID" value="MDF0600177.1"/>
    <property type="molecule type" value="Genomic_DNA"/>
</dbReference>
<gene>
    <name evidence="2" type="ORF">P1J78_05495</name>
</gene>
<keyword evidence="3" id="KW-1185">Reference proteome</keyword>
<dbReference type="AlphaFoldDB" id="A0AAE3NQD8"/>
<protein>
    <submittedName>
        <fullName evidence="2">Aldo/keto reductase</fullName>
    </submittedName>
</protein>
<dbReference type="InterPro" id="IPR023210">
    <property type="entry name" value="NADP_OxRdtase_dom"/>
</dbReference>
<dbReference type="InterPro" id="IPR036812">
    <property type="entry name" value="NAD(P)_OxRdtase_dom_sf"/>
</dbReference>
<comment type="caution">
    <text evidence="2">The sequence shown here is derived from an EMBL/GenBank/DDBJ whole genome shotgun (WGS) entry which is preliminary data.</text>
</comment>
<reference evidence="2" key="1">
    <citation type="submission" date="2023-03" db="EMBL/GenBank/DDBJ databases">
        <title>Multiphase analysis and comparison of six strains from genera Psychromarinibacter, Lutimaribacter, and Maritimibacter, including a novel species: Psychromarinibacter sediminicola sp. nov.</title>
        <authorList>
            <person name="Wang Y.-H."/>
            <person name="Ye M.-Q."/>
            <person name="Du Z.-J."/>
        </authorList>
    </citation>
    <scope>NUCLEOTIDE SEQUENCE</scope>
    <source>
        <strain evidence="2">C21-152</strain>
    </source>
</reference>
<evidence type="ECO:0000259" key="1">
    <source>
        <dbReference type="Pfam" id="PF00248"/>
    </source>
</evidence>
<dbReference type="Gene3D" id="3.20.20.100">
    <property type="entry name" value="NADP-dependent oxidoreductase domain"/>
    <property type="match status" value="1"/>
</dbReference>
<accession>A0AAE3NQD8</accession>
<dbReference type="Pfam" id="PF00248">
    <property type="entry name" value="Aldo_ket_red"/>
    <property type="match status" value="1"/>
</dbReference>
<dbReference type="PANTHER" id="PTHR43638">
    <property type="entry name" value="OXIDOREDUCTASE, ALDO/KETO REDUCTASE FAMILY PROTEIN"/>
    <property type="match status" value="1"/>
</dbReference>
<dbReference type="RefSeq" id="WP_275566318.1">
    <property type="nucleotide sequence ID" value="NZ_JARGYC010000009.1"/>
</dbReference>
<feature type="domain" description="NADP-dependent oxidoreductase" evidence="1">
    <location>
        <begin position="51"/>
        <end position="290"/>
    </location>
</feature>
<dbReference type="Proteomes" id="UP001220964">
    <property type="component" value="Unassembled WGS sequence"/>
</dbReference>
<sequence length="309" mass="34177">MERSSLTRRAILAGVAASTALSQSVPVPVEAQENVGPMRRVASTGKMIPAVGLGTWITFNVGRDPKLLDRSADVMRAFFDAGGRVIDSSPMYGSSQDTLGYGFEKLGRPEGLFAADKVWTSSSEEGPRQIEQSRTEWNVPRFSLVQVHNLRAWQAHLPMLLNKKANGEIDHVGITTSHGRRHQELLQIMREQPLDFVQITYNVLDREVEDEILPLAQERGIAVMVNRPFRRGALTRWLEGRPLPSFAAEIGTATWAQFLLKFILSHPAVTVAIPATTRPDHAQENVAAASGAMPGPDMRERMAKHVRSL</sequence>